<protein>
    <submittedName>
        <fullName evidence="2">Uncharacterized protein</fullName>
    </submittedName>
</protein>
<gene>
    <name evidence="2" type="ORF">CDAR_528731</name>
</gene>
<proteinExistence type="predicted"/>
<comment type="caution">
    <text evidence="2">The sequence shown here is derived from an EMBL/GenBank/DDBJ whole genome shotgun (WGS) entry which is preliminary data.</text>
</comment>
<evidence type="ECO:0000256" key="1">
    <source>
        <dbReference type="SAM" id="MobiDB-lite"/>
    </source>
</evidence>
<keyword evidence="3" id="KW-1185">Reference proteome</keyword>
<feature type="region of interest" description="Disordered" evidence="1">
    <location>
        <begin position="60"/>
        <end position="80"/>
    </location>
</feature>
<evidence type="ECO:0000313" key="2">
    <source>
        <dbReference type="EMBL" id="GIY59495.1"/>
    </source>
</evidence>
<reference evidence="2 3" key="1">
    <citation type="submission" date="2021-06" db="EMBL/GenBank/DDBJ databases">
        <title>Caerostris darwini draft genome.</title>
        <authorList>
            <person name="Kono N."/>
            <person name="Arakawa K."/>
        </authorList>
    </citation>
    <scope>NUCLEOTIDE SEQUENCE [LARGE SCALE GENOMIC DNA]</scope>
</reference>
<feature type="compositionally biased region" description="Polar residues" evidence="1">
    <location>
        <begin position="63"/>
        <end position="80"/>
    </location>
</feature>
<evidence type="ECO:0000313" key="3">
    <source>
        <dbReference type="Proteomes" id="UP001054837"/>
    </source>
</evidence>
<dbReference type="EMBL" id="BPLQ01011669">
    <property type="protein sequence ID" value="GIY59495.1"/>
    <property type="molecule type" value="Genomic_DNA"/>
</dbReference>
<organism evidence="2 3">
    <name type="scientific">Caerostris darwini</name>
    <dbReference type="NCBI Taxonomy" id="1538125"/>
    <lineage>
        <taxon>Eukaryota</taxon>
        <taxon>Metazoa</taxon>
        <taxon>Ecdysozoa</taxon>
        <taxon>Arthropoda</taxon>
        <taxon>Chelicerata</taxon>
        <taxon>Arachnida</taxon>
        <taxon>Araneae</taxon>
        <taxon>Araneomorphae</taxon>
        <taxon>Entelegynae</taxon>
        <taxon>Araneoidea</taxon>
        <taxon>Araneidae</taxon>
        <taxon>Caerostris</taxon>
    </lineage>
</organism>
<name>A0AAV4UP48_9ARAC</name>
<sequence length="80" mass="9272">MVSAEAIFSNWGRFLLEEVNSAIDRSNYCASSHWYVFNRLQKVRSSKRSIEKHRPLLLPEESTPFTENSLSTHRPPTMCS</sequence>
<accession>A0AAV4UP48</accession>
<dbReference type="Proteomes" id="UP001054837">
    <property type="component" value="Unassembled WGS sequence"/>
</dbReference>
<dbReference type="AlphaFoldDB" id="A0AAV4UP48"/>